<comment type="function">
    <text evidence="3">Reduces the stability of FtsZ polymers in the presence of ATP.</text>
</comment>
<organism evidence="4 5">
    <name type="scientific">Inmirania thermothiophila</name>
    <dbReference type="NCBI Taxonomy" id="1750597"/>
    <lineage>
        <taxon>Bacteria</taxon>
        <taxon>Pseudomonadati</taxon>
        <taxon>Pseudomonadota</taxon>
        <taxon>Gammaproteobacteria</taxon>
        <taxon>Chromatiales</taxon>
        <taxon>Ectothiorhodospiraceae</taxon>
        <taxon>Inmirania</taxon>
    </lineage>
</organism>
<keyword evidence="5" id="KW-1185">Reference proteome</keyword>
<dbReference type="InterPro" id="IPR005654">
    <property type="entry name" value="ATPase_AFG1-like"/>
</dbReference>
<dbReference type="GO" id="GO:0032153">
    <property type="term" value="C:cell division site"/>
    <property type="evidence" value="ECO:0007669"/>
    <property type="project" value="TreeGrafter"/>
</dbReference>
<proteinExistence type="inferred from homology"/>
<comment type="caution">
    <text evidence="3">Lacks conserved residue(s) required for the propagation of feature annotation.</text>
</comment>
<dbReference type="GO" id="GO:0016887">
    <property type="term" value="F:ATP hydrolysis activity"/>
    <property type="evidence" value="ECO:0007669"/>
    <property type="project" value="UniProtKB-UniRule"/>
</dbReference>
<comment type="caution">
    <text evidence="4">The sequence shown here is derived from an EMBL/GenBank/DDBJ whole genome shotgun (WGS) entry which is preliminary data.</text>
</comment>
<dbReference type="GO" id="GO:0005737">
    <property type="term" value="C:cytoplasm"/>
    <property type="evidence" value="ECO:0007669"/>
    <property type="project" value="UniProtKB-SubCell"/>
</dbReference>
<keyword evidence="3" id="KW-0378">Hydrolase</keyword>
<dbReference type="HAMAP" id="MF_01919">
    <property type="entry name" value="ZapE"/>
    <property type="match status" value="1"/>
</dbReference>
<keyword evidence="3" id="KW-0963">Cytoplasm</keyword>
<dbReference type="GO" id="GO:0005524">
    <property type="term" value="F:ATP binding"/>
    <property type="evidence" value="ECO:0007669"/>
    <property type="project" value="UniProtKB-UniRule"/>
</dbReference>
<evidence type="ECO:0000313" key="4">
    <source>
        <dbReference type="EMBL" id="ROR34589.1"/>
    </source>
</evidence>
<dbReference type="OrthoDB" id="9774491at2"/>
<dbReference type="InterPro" id="IPR027417">
    <property type="entry name" value="P-loop_NTPase"/>
</dbReference>
<dbReference type="GO" id="GO:0051301">
    <property type="term" value="P:cell division"/>
    <property type="evidence" value="ECO:0007669"/>
    <property type="project" value="UniProtKB-UniRule"/>
</dbReference>
<protein>
    <recommendedName>
        <fullName evidence="3">Cell division protein ZapE</fullName>
    </recommendedName>
    <alternativeName>
        <fullName evidence="3">Z ring-associated protein ZapE</fullName>
    </alternativeName>
</protein>
<comment type="similarity">
    <text evidence="3">Belongs to the AFG1 ATPase family. ZapE subfamily.</text>
</comment>
<gene>
    <name evidence="3" type="primary">zapE</name>
    <name evidence="4" type="ORF">EDC57_0487</name>
</gene>
<dbReference type="SUPFAM" id="SSF52540">
    <property type="entry name" value="P-loop containing nucleoside triphosphate hydrolases"/>
    <property type="match status" value="1"/>
</dbReference>
<name>A0A3N1Y6Y4_9GAMM</name>
<evidence type="ECO:0000256" key="3">
    <source>
        <dbReference type="HAMAP-Rule" id="MF_01919"/>
    </source>
</evidence>
<dbReference type="PANTHER" id="PTHR12169">
    <property type="entry name" value="ATPASE N2B"/>
    <property type="match status" value="1"/>
</dbReference>
<evidence type="ECO:0000313" key="5">
    <source>
        <dbReference type="Proteomes" id="UP000276634"/>
    </source>
</evidence>
<evidence type="ECO:0000256" key="2">
    <source>
        <dbReference type="ARBA" id="ARBA00022840"/>
    </source>
</evidence>
<accession>A0A3N1Y6Y4</accession>
<comment type="subunit">
    <text evidence="3">Interacts with FtsZ.</text>
</comment>
<keyword evidence="3 4" id="KW-0132">Cell division</keyword>
<keyword evidence="2 3" id="KW-0067">ATP-binding</keyword>
<reference evidence="4 5" key="1">
    <citation type="submission" date="2018-11" db="EMBL/GenBank/DDBJ databases">
        <title>Genomic Encyclopedia of Type Strains, Phase IV (KMG-IV): sequencing the most valuable type-strain genomes for metagenomic binning, comparative biology and taxonomic classification.</title>
        <authorList>
            <person name="Goeker M."/>
        </authorList>
    </citation>
    <scope>NUCLEOTIDE SEQUENCE [LARGE SCALE GENOMIC DNA]</scope>
    <source>
        <strain evidence="4 5">DSM 100275</strain>
    </source>
</reference>
<keyword evidence="1 3" id="KW-0547">Nucleotide-binding</keyword>
<dbReference type="PANTHER" id="PTHR12169:SF6">
    <property type="entry name" value="AFG1-LIKE ATPASE"/>
    <property type="match status" value="1"/>
</dbReference>
<comment type="subcellular location">
    <subcellularLocation>
        <location evidence="3">Cytoplasm</location>
    </subcellularLocation>
</comment>
<keyword evidence="3" id="KW-0131">Cell cycle</keyword>
<dbReference type="Pfam" id="PF03969">
    <property type="entry name" value="AFG1_ATPase"/>
    <property type="match status" value="1"/>
</dbReference>
<dbReference type="Proteomes" id="UP000276634">
    <property type="component" value="Unassembled WGS sequence"/>
</dbReference>
<dbReference type="NCBIfam" id="NF040713">
    <property type="entry name" value="ZapE"/>
    <property type="match status" value="1"/>
</dbReference>
<dbReference type="InterPro" id="IPR030870">
    <property type="entry name" value="ZapE"/>
</dbReference>
<dbReference type="AlphaFoldDB" id="A0A3N1Y6Y4"/>
<dbReference type="Gene3D" id="3.40.50.300">
    <property type="entry name" value="P-loop containing nucleotide triphosphate hydrolases"/>
    <property type="match status" value="1"/>
</dbReference>
<evidence type="ECO:0000256" key="1">
    <source>
        <dbReference type="ARBA" id="ARBA00022741"/>
    </source>
</evidence>
<sequence>MGPSMRLIDAYRARLDRLGFEADVAQLQAVRHLERVGRALLAAPPRQAGGLLGQAVAGLRGLGLPLPARRAQPPVRGLYLWGGTGRGKTWLMDLFFEHLPLPAKRRVHFHHLMREVHGRLEALRGTADPLEAVAEDIAAEARLLCIDEFFVEDIGDAMILAGLLRGLFGRGVTLVATSNTAPRALYRNGLQRDRFLPAIDLLEAHTEVLHLDGGIDYRFRALERAEIYHFPLDEGAEAALRRAFAELAGPGAGAPRTLQINGRALPALRVADGVAWFGFAALCEGPRAQADYIELARCYHTVLVSGVRVLGEDDEDVARRFIGLVDELYDRGVKLVCSAAAPPQGLYRGRALAFEFRRTASRLTEMQTHAYLARPHRP</sequence>
<dbReference type="EMBL" id="RJVI01000001">
    <property type="protein sequence ID" value="ROR34589.1"/>
    <property type="molecule type" value="Genomic_DNA"/>
</dbReference>